<dbReference type="RefSeq" id="WP_054021894.1">
    <property type="nucleotide sequence ID" value="NZ_BBYR01000065.1"/>
</dbReference>
<dbReference type="Proteomes" id="UP000037660">
    <property type="component" value="Unassembled WGS sequence"/>
</dbReference>
<evidence type="ECO:0000313" key="1">
    <source>
        <dbReference type="EMBL" id="GAP37996.1"/>
    </source>
</evidence>
<evidence type="ECO:0000313" key="2">
    <source>
        <dbReference type="Proteomes" id="UP000037660"/>
    </source>
</evidence>
<reference evidence="1 2" key="2">
    <citation type="journal article" date="2016" name="Science">
        <title>A bacterium that degrades and assimilates poly(ethylene terephthalate).</title>
        <authorList>
            <person name="Yoshida S."/>
            <person name="Hiraga K."/>
            <person name="Takehana T."/>
            <person name="Taniguchi I."/>
            <person name="Yamaji H."/>
            <person name="Maeda Y."/>
            <person name="Toyohara K."/>
            <person name="Miyamoto K."/>
            <person name="Kimura Y."/>
            <person name="Oda K."/>
        </authorList>
    </citation>
    <scope>NUCLEOTIDE SEQUENCE [LARGE SCALE GENOMIC DNA]</scope>
    <source>
        <strain evidence="2">NBRC 110686 / TISTR 2288 / 201-F6</strain>
    </source>
</reference>
<gene>
    <name evidence="1" type="ORF">ISF6_4190</name>
</gene>
<keyword evidence="2" id="KW-1185">Reference proteome</keyword>
<proteinExistence type="predicted"/>
<name>A0A0K8P5Y4_PISS1</name>
<dbReference type="OrthoDB" id="6695641at2"/>
<reference evidence="2" key="1">
    <citation type="submission" date="2015-07" db="EMBL/GenBank/DDBJ databases">
        <title>Discovery of a poly(ethylene terephthalate assimilation.</title>
        <authorList>
            <person name="Yoshida S."/>
            <person name="Hiraga K."/>
            <person name="Takehana T."/>
            <person name="Taniguchi I."/>
            <person name="Yamaji H."/>
            <person name="Maeda Y."/>
            <person name="Toyohara K."/>
            <person name="Miyamoto K."/>
            <person name="Kimura Y."/>
            <person name="Oda K."/>
        </authorList>
    </citation>
    <scope>NUCLEOTIDE SEQUENCE [LARGE SCALE GENOMIC DNA]</scope>
    <source>
        <strain evidence="2">NBRC 110686 / TISTR 2288 / 201-F6</strain>
    </source>
</reference>
<sequence>MPRHCPSRSLPVSLALALAACGGGGSSGPEVVTEDLARSTGALSCGPSLLETTRLEREITDLAAAGVPVVRARCGSDGQPRPAACGLDAGELWIIRTAAETAPLARARGYRPLADIPAAAEQACR</sequence>
<dbReference type="EMBL" id="BBYR01000065">
    <property type="protein sequence ID" value="GAP37996.1"/>
    <property type="molecule type" value="Genomic_DNA"/>
</dbReference>
<organism evidence="1 2">
    <name type="scientific">Piscinibacter sakaiensis</name>
    <name type="common">Ideonella sakaiensis</name>
    <dbReference type="NCBI Taxonomy" id="1547922"/>
    <lineage>
        <taxon>Bacteria</taxon>
        <taxon>Pseudomonadati</taxon>
        <taxon>Pseudomonadota</taxon>
        <taxon>Betaproteobacteria</taxon>
        <taxon>Burkholderiales</taxon>
        <taxon>Sphaerotilaceae</taxon>
        <taxon>Piscinibacter</taxon>
    </lineage>
</organism>
<protein>
    <recommendedName>
        <fullName evidence="3">Lipoprotein</fullName>
    </recommendedName>
</protein>
<evidence type="ECO:0008006" key="3">
    <source>
        <dbReference type="Google" id="ProtNLM"/>
    </source>
</evidence>
<comment type="caution">
    <text evidence="1">The sequence shown here is derived from an EMBL/GenBank/DDBJ whole genome shotgun (WGS) entry which is preliminary data.</text>
</comment>
<accession>A0A0K8P5Y4</accession>
<dbReference type="AlphaFoldDB" id="A0A0K8P5Y4"/>
<dbReference type="PROSITE" id="PS51257">
    <property type="entry name" value="PROKAR_LIPOPROTEIN"/>
    <property type="match status" value="1"/>
</dbReference>